<dbReference type="EMBL" id="JACHIR010000001">
    <property type="protein sequence ID" value="MBB5893809.1"/>
    <property type="molecule type" value="Genomic_DNA"/>
</dbReference>
<dbReference type="Proteomes" id="UP000585638">
    <property type="component" value="Unassembled WGS sequence"/>
</dbReference>
<proteinExistence type="predicted"/>
<evidence type="ECO:0000256" key="1">
    <source>
        <dbReference type="SAM" id="Phobius"/>
    </source>
</evidence>
<feature type="transmembrane region" description="Helical" evidence="1">
    <location>
        <begin position="31"/>
        <end position="51"/>
    </location>
</feature>
<reference evidence="2 3" key="1">
    <citation type="submission" date="2020-08" db="EMBL/GenBank/DDBJ databases">
        <title>Sequencing the genomes of 1000 actinobacteria strains.</title>
        <authorList>
            <person name="Klenk H.-P."/>
        </authorList>
    </citation>
    <scope>NUCLEOTIDE SEQUENCE [LARGE SCALE GENOMIC DNA]</scope>
    <source>
        <strain evidence="2 3">DSM 43851</strain>
    </source>
</reference>
<keyword evidence="1" id="KW-0472">Membrane</keyword>
<comment type="caution">
    <text evidence="2">The sequence shown here is derived from an EMBL/GenBank/DDBJ whole genome shotgun (WGS) entry which is preliminary data.</text>
</comment>
<gene>
    <name evidence="2" type="ORF">BJ998_005005</name>
</gene>
<name>A0A7W9KL14_9PSEU</name>
<organism evidence="2 3">
    <name type="scientific">Kutzneria kofuensis</name>
    <dbReference type="NCBI Taxonomy" id="103725"/>
    <lineage>
        <taxon>Bacteria</taxon>
        <taxon>Bacillati</taxon>
        <taxon>Actinomycetota</taxon>
        <taxon>Actinomycetes</taxon>
        <taxon>Pseudonocardiales</taxon>
        <taxon>Pseudonocardiaceae</taxon>
        <taxon>Kutzneria</taxon>
    </lineage>
</organism>
<accession>A0A7W9KL14</accession>
<dbReference type="AlphaFoldDB" id="A0A7W9KL14"/>
<dbReference type="RefSeq" id="WP_184865351.1">
    <property type="nucleotide sequence ID" value="NZ_BAAAWY010000030.1"/>
</dbReference>
<protein>
    <submittedName>
        <fullName evidence="2">Uncharacterized protein</fullName>
    </submittedName>
</protein>
<keyword evidence="1" id="KW-0812">Transmembrane</keyword>
<evidence type="ECO:0000313" key="2">
    <source>
        <dbReference type="EMBL" id="MBB5893809.1"/>
    </source>
</evidence>
<keyword evidence="1" id="KW-1133">Transmembrane helix</keyword>
<evidence type="ECO:0000313" key="3">
    <source>
        <dbReference type="Proteomes" id="UP000585638"/>
    </source>
</evidence>
<sequence>MRKLPTNRIAAGVPAGALVTAAVTTGTPWLYGLAVAATALPWVAEIVWRCVFAAMPEAVRRDLLELEKIGQER</sequence>
<keyword evidence="3" id="KW-1185">Reference proteome</keyword>